<dbReference type="Pfam" id="PF15749">
    <property type="entry name" value="MRNIP"/>
    <property type="match status" value="1"/>
</dbReference>
<dbReference type="EMBL" id="UFQT01000097">
    <property type="protein sequence ID" value="SSX19757.1"/>
    <property type="molecule type" value="Genomic_DNA"/>
</dbReference>
<accession>A0A336LTV8</accession>
<reference evidence="3" key="1">
    <citation type="submission" date="2018-07" db="EMBL/GenBank/DDBJ databases">
        <authorList>
            <person name="Quirk P.G."/>
            <person name="Krulwich T.A."/>
        </authorList>
    </citation>
    <scope>NUCLEOTIDE SEQUENCE</scope>
</reference>
<evidence type="ECO:0000256" key="1">
    <source>
        <dbReference type="SAM" id="MobiDB-lite"/>
    </source>
</evidence>
<sequence>MPQDIRVIQCLICKTYQCETIKKDPQFICKLCGASQLEEQEVFRGSSRECRITCMRLNNQRMESDQGFMDINPQDLMNESYRSELDSSFMLNRSKSFSPPSNTVQEKISIEQYNSSLNTLSDSIQNDSFDSINSDSPDRDSKRKYTAAVTPQKEDMRELKRARQSNPFKNIQQTKNNSLTLQILKNASDSPRIHRFDKNIRAQFKYQHLMTSDENYFGTKFRENSNNFKPSTTTPSLWNAFVDSDMME</sequence>
<organism evidence="3">
    <name type="scientific">Culicoides sonorensis</name>
    <name type="common">Biting midge</name>
    <dbReference type="NCBI Taxonomy" id="179676"/>
    <lineage>
        <taxon>Eukaryota</taxon>
        <taxon>Metazoa</taxon>
        <taxon>Ecdysozoa</taxon>
        <taxon>Arthropoda</taxon>
        <taxon>Hexapoda</taxon>
        <taxon>Insecta</taxon>
        <taxon>Pterygota</taxon>
        <taxon>Neoptera</taxon>
        <taxon>Endopterygota</taxon>
        <taxon>Diptera</taxon>
        <taxon>Nematocera</taxon>
        <taxon>Chironomoidea</taxon>
        <taxon>Ceratopogonidae</taxon>
        <taxon>Ceratopogoninae</taxon>
        <taxon>Culicoides</taxon>
        <taxon>Monoculicoides</taxon>
    </lineage>
</organism>
<protein>
    <submittedName>
        <fullName evidence="3">CSON015430 protein</fullName>
    </submittedName>
</protein>
<evidence type="ECO:0000259" key="2">
    <source>
        <dbReference type="Pfam" id="PF15749"/>
    </source>
</evidence>
<name>A0A336LTV8_CULSO</name>
<dbReference type="VEuPathDB" id="VectorBase:CSON015430"/>
<gene>
    <name evidence="3" type="primary">CSON015430</name>
</gene>
<proteinExistence type="predicted"/>
<evidence type="ECO:0000313" key="3">
    <source>
        <dbReference type="EMBL" id="SSX19757.1"/>
    </source>
</evidence>
<feature type="domain" description="MRN complex-interacting protein N-terminal" evidence="2">
    <location>
        <begin position="7"/>
        <end position="87"/>
    </location>
</feature>
<feature type="compositionally biased region" description="Polar residues" evidence="1">
    <location>
        <begin position="124"/>
        <end position="135"/>
    </location>
</feature>
<dbReference type="AlphaFoldDB" id="A0A336LTV8"/>
<dbReference type="InterPro" id="IPR049472">
    <property type="entry name" value="MRNIP_N"/>
</dbReference>
<feature type="region of interest" description="Disordered" evidence="1">
    <location>
        <begin position="124"/>
        <end position="152"/>
    </location>
</feature>